<feature type="non-terminal residue" evidence="2">
    <location>
        <position position="1"/>
    </location>
</feature>
<evidence type="ECO:0000313" key="3">
    <source>
        <dbReference type="Proteomes" id="UP000265520"/>
    </source>
</evidence>
<evidence type="ECO:0000256" key="1">
    <source>
        <dbReference type="SAM" id="MobiDB-lite"/>
    </source>
</evidence>
<reference evidence="2 3" key="1">
    <citation type="journal article" date="2018" name="Front. Plant Sci.">
        <title>Red Clover (Trifolium pratense) and Zigzag Clover (T. medium) - A Picture of Genomic Similarities and Differences.</title>
        <authorList>
            <person name="Dluhosova J."/>
            <person name="Istvanek J."/>
            <person name="Nedelnik J."/>
            <person name="Repkova J."/>
        </authorList>
    </citation>
    <scope>NUCLEOTIDE SEQUENCE [LARGE SCALE GENOMIC DNA]</scope>
    <source>
        <strain evidence="3">cv. 10/8</strain>
        <tissue evidence="2">Leaf</tissue>
    </source>
</reference>
<proteinExistence type="predicted"/>
<evidence type="ECO:0000313" key="2">
    <source>
        <dbReference type="EMBL" id="MCI80638.1"/>
    </source>
</evidence>
<organism evidence="2 3">
    <name type="scientific">Trifolium medium</name>
    <dbReference type="NCBI Taxonomy" id="97028"/>
    <lineage>
        <taxon>Eukaryota</taxon>
        <taxon>Viridiplantae</taxon>
        <taxon>Streptophyta</taxon>
        <taxon>Embryophyta</taxon>
        <taxon>Tracheophyta</taxon>
        <taxon>Spermatophyta</taxon>
        <taxon>Magnoliopsida</taxon>
        <taxon>eudicotyledons</taxon>
        <taxon>Gunneridae</taxon>
        <taxon>Pentapetalae</taxon>
        <taxon>rosids</taxon>
        <taxon>fabids</taxon>
        <taxon>Fabales</taxon>
        <taxon>Fabaceae</taxon>
        <taxon>Papilionoideae</taxon>
        <taxon>50 kb inversion clade</taxon>
        <taxon>NPAAA clade</taxon>
        <taxon>Hologalegina</taxon>
        <taxon>IRL clade</taxon>
        <taxon>Trifolieae</taxon>
        <taxon>Trifolium</taxon>
    </lineage>
</organism>
<dbReference type="AlphaFoldDB" id="A0A392UXC3"/>
<keyword evidence="3" id="KW-1185">Reference proteome</keyword>
<dbReference type="Proteomes" id="UP000265520">
    <property type="component" value="Unassembled WGS sequence"/>
</dbReference>
<dbReference type="EMBL" id="LXQA011000079">
    <property type="protein sequence ID" value="MCI80638.1"/>
    <property type="molecule type" value="Genomic_DNA"/>
</dbReference>
<comment type="caution">
    <text evidence="2">The sequence shown here is derived from an EMBL/GenBank/DDBJ whole genome shotgun (WGS) entry which is preliminary data.</text>
</comment>
<feature type="region of interest" description="Disordered" evidence="1">
    <location>
        <begin position="32"/>
        <end position="69"/>
    </location>
</feature>
<accession>A0A392UXC3</accession>
<protein>
    <submittedName>
        <fullName evidence="2">Uncharacterized protein</fullName>
    </submittedName>
</protein>
<name>A0A392UXC3_9FABA</name>
<feature type="compositionally biased region" description="Polar residues" evidence="1">
    <location>
        <begin position="33"/>
        <end position="54"/>
    </location>
</feature>
<sequence>RLKQGHWRVLASTSDQLAQRRTSLAQRAFKNYTLAQRANRRSATYTRNQTQARNLPSPRPNPHNTINTP</sequence>